<gene>
    <name evidence="2" type="ordered locus">Mpop_2737</name>
</gene>
<evidence type="ECO:0000256" key="1">
    <source>
        <dbReference type="SAM" id="Coils"/>
    </source>
</evidence>
<dbReference type="EMBL" id="CP001029">
    <property type="protein sequence ID" value="ACB80892.1"/>
    <property type="molecule type" value="Genomic_DNA"/>
</dbReference>
<evidence type="ECO:0000313" key="3">
    <source>
        <dbReference type="Proteomes" id="UP000007136"/>
    </source>
</evidence>
<name>B1ZD23_METPB</name>
<dbReference type="STRING" id="441620.Mpop_2737"/>
<proteinExistence type="predicted"/>
<accession>B1ZD23</accession>
<evidence type="ECO:0000313" key="2">
    <source>
        <dbReference type="EMBL" id="ACB80892.1"/>
    </source>
</evidence>
<sequence>MSADLAKALKNVRNALSDAEHAVIEAELDLEEPSLDLEDAILSGRDEEIERLRRENLELRAIIRRQHQASQRKPGRAS</sequence>
<dbReference type="KEGG" id="mpo:Mpop_2737"/>
<organism evidence="2 3">
    <name type="scientific">Methylorubrum populi (strain ATCC BAA-705 / NCIMB 13946 / BJ001)</name>
    <name type="common">Methylobacterium populi</name>
    <dbReference type="NCBI Taxonomy" id="441620"/>
    <lineage>
        <taxon>Bacteria</taxon>
        <taxon>Pseudomonadati</taxon>
        <taxon>Pseudomonadota</taxon>
        <taxon>Alphaproteobacteria</taxon>
        <taxon>Hyphomicrobiales</taxon>
        <taxon>Methylobacteriaceae</taxon>
        <taxon>Methylorubrum</taxon>
    </lineage>
</organism>
<protein>
    <submittedName>
        <fullName evidence="2">Uncharacterized protein</fullName>
    </submittedName>
</protein>
<dbReference type="HOGENOM" id="CLU_2617972_0_0_5"/>
<feature type="coiled-coil region" evidence="1">
    <location>
        <begin position="9"/>
        <end position="69"/>
    </location>
</feature>
<reference evidence="2" key="1">
    <citation type="submission" date="2008-04" db="EMBL/GenBank/DDBJ databases">
        <title>Complete sequence of chromosome of Methylobacterium populi BJ001.</title>
        <authorList>
            <consortium name="US DOE Joint Genome Institute"/>
            <person name="Copeland A."/>
            <person name="Lucas S."/>
            <person name="Lapidus A."/>
            <person name="Glavina del Rio T."/>
            <person name="Dalin E."/>
            <person name="Tice H."/>
            <person name="Bruce D."/>
            <person name="Goodwin L."/>
            <person name="Pitluck S."/>
            <person name="Chertkov O."/>
            <person name="Brettin T."/>
            <person name="Detter J.C."/>
            <person name="Han C."/>
            <person name="Kuske C.R."/>
            <person name="Schmutz J."/>
            <person name="Larimer F."/>
            <person name="Land M."/>
            <person name="Hauser L."/>
            <person name="Kyrpides N."/>
            <person name="Mikhailova N."/>
            <person name="Marx C."/>
            <person name="Richardson P."/>
        </authorList>
    </citation>
    <scope>NUCLEOTIDE SEQUENCE [LARGE SCALE GENOMIC DNA]</scope>
    <source>
        <strain evidence="2">BJ001</strain>
    </source>
</reference>
<dbReference type="AlphaFoldDB" id="B1ZD23"/>
<dbReference type="RefSeq" id="WP_012454614.1">
    <property type="nucleotide sequence ID" value="NC_010725.1"/>
</dbReference>
<keyword evidence="1" id="KW-0175">Coiled coil</keyword>
<dbReference type="Proteomes" id="UP000007136">
    <property type="component" value="Chromosome"/>
</dbReference>